<dbReference type="InParanoid" id="A0A2K3CN74"/>
<dbReference type="Gramene" id="PNW69731">
    <property type="protein sequence ID" value="PNW69731"/>
    <property type="gene ID" value="CHLRE_22g753647v5"/>
</dbReference>
<name>A0A2K3CN74_CHLRE</name>
<dbReference type="EMBL" id="KZ454949">
    <property type="protein sequence ID" value="PNW69731.1"/>
    <property type="molecule type" value="Genomic_DNA"/>
</dbReference>
<feature type="compositionally biased region" description="Basic residues" evidence="1">
    <location>
        <begin position="23"/>
        <end position="36"/>
    </location>
</feature>
<sequence>MLTSRRRRRLTLESHCLTQRQSRMLKIRHPNSHPRRTTPPPPQNHNAGLDLPPPRRR</sequence>
<reference evidence="2 3" key="1">
    <citation type="journal article" date="2007" name="Science">
        <title>The Chlamydomonas genome reveals the evolution of key animal and plant functions.</title>
        <authorList>
            <person name="Merchant S.S."/>
            <person name="Prochnik S.E."/>
            <person name="Vallon O."/>
            <person name="Harris E.H."/>
            <person name="Karpowicz S.J."/>
            <person name="Witman G.B."/>
            <person name="Terry A."/>
            <person name="Salamov A."/>
            <person name="Fritz-Laylin L.K."/>
            <person name="Marechal-Drouard L."/>
            <person name="Marshall W.F."/>
            <person name="Qu L.H."/>
            <person name="Nelson D.R."/>
            <person name="Sanderfoot A.A."/>
            <person name="Spalding M.H."/>
            <person name="Kapitonov V.V."/>
            <person name="Ren Q."/>
            <person name="Ferris P."/>
            <person name="Lindquist E."/>
            <person name="Shapiro H."/>
            <person name="Lucas S.M."/>
            <person name="Grimwood J."/>
            <person name="Schmutz J."/>
            <person name="Cardol P."/>
            <person name="Cerutti H."/>
            <person name="Chanfreau G."/>
            <person name="Chen C.L."/>
            <person name="Cognat V."/>
            <person name="Croft M.T."/>
            <person name="Dent R."/>
            <person name="Dutcher S."/>
            <person name="Fernandez E."/>
            <person name="Fukuzawa H."/>
            <person name="Gonzalez-Ballester D."/>
            <person name="Gonzalez-Halphen D."/>
            <person name="Hallmann A."/>
            <person name="Hanikenne M."/>
            <person name="Hippler M."/>
            <person name="Inwood W."/>
            <person name="Jabbari K."/>
            <person name="Kalanon M."/>
            <person name="Kuras R."/>
            <person name="Lefebvre P.A."/>
            <person name="Lemaire S.D."/>
            <person name="Lobanov A.V."/>
            <person name="Lohr M."/>
            <person name="Manuell A."/>
            <person name="Meier I."/>
            <person name="Mets L."/>
            <person name="Mittag M."/>
            <person name="Mittelmeier T."/>
            <person name="Moroney J.V."/>
            <person name="Moseley J."/>
            <person name="Napoli C."/>
            <person name="Nedelcu A.M."/>
            <person name="Niyogi K."/>
            <person name="Novoselov S.V."/>
            <person name="Paulsen I.T."/>
            <person name="Pazour G."/>
            <person name="Purton S."/>
            <person name="Ral J.P."/>
            <person name="Riano-Pachon D.M."/>
            <person name="Riekhof W."/>
            <person name="Rymarquis L."/>
            <person name="Schroda M."/>
            <person name="Stern D."/>
            <person name="Umen J."/>
            <person name="Willows R."/>
            <person name="Wilson N."/>
            <person name="Zimmer S.L."/>
            <person name="Allmer J."/>
            <person name="Balk J."/>
            <person name="Bisova K."/>
            <person name="Chen C.J."/>
            <person name="Elias M."/>
            <person name="Gendler K."/>
            <person name="Hauser C."/>
            <person name="Lamb M.R."/>
            <person name="Ledford H."/>
            <person name="Long J.C."/>
            <person name="Minagawa J."/>
            <person name="Page M.D."/>
            <person name="Pan J."/>
            <person name="Pootakham W."/>
            <person name="Roje S."/>
            <person name="Rose A."/>
            <person name="Stahlberg E."/>
            <person name="Terauchi A.M."/>
            <person name="Yang P."/>
            <person name="Ball S."/>
            <person name="Bowler C."/>
            <person name="Dieckmann C.L."/>
            <person name="Gladyshev V.N."/>
            <person name="Green P."/>
            <person name="Jorgensen R."/>
            <person name="Mayfield S."/>
            <person name="Mueller-Roeber B."/>
            <person name="Rajamani S."/>
            <person name="Sayre R.T."/>
            <person name="Brokstein P."/>
            <person name="Dubchak I."/>
            <person name="Goodstein D."/>
            <person name="Hornick L."/>
            <person name="Huang Y.W."/>
            <person name="Jhaveri J."/>
            <person name="Luo Y."/>
            <person name="Martinez D."/>
            <person name="Ngau W.C."/>
            <person name="Otillar B."/>
            <person name="Poliakov A."/>
            <person name="Porter A."/>
            <person name="Szajkowski L."/>
            <person name="Werner G."/>
            <person name="Zhou K."/>
            <person name="Grigoriev I.V."/>
            <person name="Rokhsar D.S."/>
            <person name="Grossman A.R."/>
        </authorList>
    </citation>
    <scope>NUCLEOTIDE SEQUENCE [LARGE SCALE GENOMIC DNA]</scope>
    <source>
        <strain evidence="3">CC-503</strain>
    </source>
</reference>
<dbReference type="AlphaFoldDB" id="A0A2K3CN74"/>
<dbReference type="RefSeq" id="XP_042914155.1">
    <property type="nucleotide sequence ID" value="XM_043072913.1"/>
</dbReference>
<dbReference type="GeneID" id="66057284"/>
<protein>
    <submittedName>
        <fullName evidence="2">Uncharacterized protein</fullName>
    </submittedName>
</protein>
<evidence type="ECO:0000256" key="1">
    <source>
        <dbReference type="SAM" id="MobiDB-lite"/>
    </source>
</evidence>
<dbReference type="KEGG" id="cre:CHLRE_22g753647v5"/>
<gene>
    <name evidence="2" type="ORF">CHLRE_22g753647v5</name>
</gene>
<evidence type="ECO:0000313" key="3">
    <source>
        <dbReference type="Proteomes" id="UP000006906"/>
    </source>
</evidence>
<dbReference type="Proteomes" id="UP000006906">
    <property type="component" value="Unassembled WGS sequence"/>
</dbReference>
<keyword evidence="3" id="KW-1185">Reference proteome</keyword>
<evidence type="ECO:0000313" key="2">
    <source>
        <dbReference type="EMBL" id="PNW69731.1"/>
    </source>
</evidence>
<accession>A0A2K3CN74</accession>
<proteinExistence type="predicted"/>
<organism evidence="2 3">
    <name type="scientific">Chlamydomonas reinhardtii</name>
    <name type="common">Chlamydomonas smithii</name>
    <dbReference type="NCBI Taxonomy" id="3055"/>
    <lineage>
        <taxon>Eukaryota</taxon>
        <taxon>Viridiplantae</taxon>
        <taxon>Chlorophyta</taxon>
        <taxon>core chlorophytes</taxon>
        <taxon>Chlorophyceae</taxon>
        <taxon>CS clade</taxon>
        <taxon>Chlamydomonadales</taxon>
        <taxon>Chlamydomonadaceae</taxon>
        <taxon>Chlamydomonas</taxon>
    </lineage>
</organism>
<feature type="region of interest" description="Disordered" evidence="1">
    <location>
        <begin position="1"/>
        <end position="57"/>
    </location>
</feature>